<dbReference type="EMBL" id="BSDE01000001">
    <property type="protein sequence ID" value="GLH71703.1"/>
    <property type="molecule type" value="Genomic_DNA"/>
</dbReference>
<dbReference type="InterPro" id="IPR036942">
    <property type="entry name" value="Beta-barrel_TonB_sf"/>
</dbReference>
<evidence type="ECO:0000313" key="10">
    <source>
        <dbReference type="EMBL" id="GLH71703.1"/>
    </source>
</evidence>
<gene>
    <name evidence="10" type="primary">oar_1</name>
    <name evidence="10" type="ORF">GETHLI_02050</name>
</gene>
<evidence type="ECO:0000256" key="1">
    <source>
        <dbReference type="ARBA" id="ARBA00004571"/>
    </source>
</evidence>
<name>A0ABQ5QAT6_9BACT</name>
<dbReference type="Gene3D" id="2.170.130.10">
    <property type="entry name" value="TonB-dependent receptor, plug domain"/>
    <property type="match status" value="1"/>
</dbReference>
<accession>A0ABQ5QAT6</accession>
<evidence type="ECO:0000256" key="3">
    <source>
        <dbReference type="ARBA" id="ARBA00022452"/>
    </source>
</evidence>
<dbReference type="Gene3D" id="2.40.170.20">
    <property type="entry name" value="TonB-dependent receptor, beta-barrel domain"/>
    <property type="match status" value="1"/>
</dbReference>
<keyword evidence="5" id="KW-0472">Membrane</keyword>
<evidence type="ECO:0000256" key="4">
    <source>
        <dbReference type="ARBA" id="ARBA00022692"/>
    </source>
</evidence>
<dbReference type="Pfam" id="PF13620">
    <property type="entry name" value="CarboxypepD_reg"/>
    <property type="match status" value="1"/>
</dbReference>
<protein>
    <submittedName>
        <fullName evidence="10">Oar protein</fullName>
    </submittedName>
</protein>
<dbReference type="PANTHER" id="PTHR30069:SF46">
    <property type="entry name" value="OAR PROTEIN"/>
    <property type="match status" value="1"/>
</dbReference>
<evidence type="ECO:0000256" key="2">
    <source>
        <dbReference type="ARBA" id="ARBA00022448"/>
    </source>
</evidence>
<dbReference type="InterPro" id="IPR039426">
    <property type="entry name" value="TonB-dep_rcpt-like"/>
</dbReference>
<dbReference type="InterPro" id="IPR037066">
    <property type="entry name" value="Plug_dom_sf"/>
</dbReference>
<keyword evidence="4" id="KW-0812">Transmembrane</keyword>
<dbReference type="RefSeq" id="WP_285569127.1">
    <property type="nucleotide sequence ID" value="NZ_BSDE01000001.1"/>
</dbReference>
<evidence type="ECO:0000259" key="8">
    <source>
        <dbReference type="Pfam" id="PF07715"/>
    </source>
</evidence>
<dbReference type="Pfam" id="PF07715">
    <property type="entry name" value="Plug"/>
    <property type="match status" value="1"/>
</dbReference>
<organism evidence="10 11">
    <name type="scientific">Geothrix limicola</name>
    <dbReference type="NCBI Taxonomy" id="2927978"/>
    <lineage>
        <taxon>Bacteria</taxon>
        <taxon>Pseudomonadati</taxon>
        <taxon>Acidobacteriota</taxon>
        <taxon>Holophagae</taxon>
        <taxon>Holophagales</taxon>
        <taxon>Holophagaceae</taxon>
        <taxon>Geothrix</taxon>
    </lineage>
</organism>
<evidence type="ECO:0000256" key="5">
    <source>
        <dbReference type="ARBA" id="ARBA00023136"/>
    </source>
</evidence>
<proteinExistence type="predicted"/>
<evidence type="ECO:0000259" key="9">
    <source>
        <dbReference type="Pfam" id="PF25183"/>
    </source>
</evidence>
<comment type="caution">
    <text evidence="10">The sequence shown here is derived from an EMBL/GenBank/DDBJ whole genome shotgun (WGS) entry which is preliminary data.</text>
</comment>
<dbReference type="SUPFAM" id="SSF56935">
    <property type="entry name" value="Porins"/>
    <property type="match status" value="1"/>
</dbReference>
<dbReference type="InterPro" id="IPR012910">
    <property type="entry name" value="Plug_dom"/>
</dbReference>
<dbReference type="Pfam" id="PF25183">
    <property type="entry name" value="OMP_b-brl_4"/>
    <property type="match status" value="1"/>
</dbReference>
<keyword evidence="7" id="KW-0732">Signal</keyword>
<keyword evidence="2" id="KW-0813">Transport</keyword>
<feature type="domain" description="TonB-dependent transporter Oar-like beta-barrel" evidence="9">
    <location>
        <begin position="230"/>
        <end position="293"/>
    </location>
</feature>
<keyword evidence="6" id="KW-0998">Cell outer membrane</keyword>
<comment type="subcellular location">
    <subcellularLocation>
        <location evidence="1">Cell outer membrane</location>
        <topology evidence="1">Multi-pass membrane protein</topology>
    </subcellularLocation>
</comment>
<dbReference type="Proteomes" id="UP001165069">
    <property type="component" value="Unassembled WGS sequence"/>
</dbReference>
<keyword evidence="3" id="KW-1134">Transmembrane beta strand</keyword>
<evidence type="ECO:0000256" key="6">
    <source>
        <dbReference type="ARBA" id="ARBA00023237"/>
    </source>
</evidence>
<sequence length="969" mass="104602">MKSLPHLGLLTLALASGSMAYTQTTTTGAIIGKVTDKTGAPLAGALVRAISNQVTRSATTDANGAFRISLLNPGAFQIAVSLNGYQTLDRQTIQVNLNEVATPYFKLAKVQETIVEVVAASQTVDTTSSQVGTAFSMDTIAKIPTGRSMESIALLAPGVVDSGMGGLFGSSISGASGAENAYYIDGVNTTDSRYGGSGTSLVTDFIDQVEVQTGGFKPEYNALGGVINVVTKSGTNDFKGSAWATWDPRGMVAAAKKTEWATQANPLGRYDVGAEVGGAIIKNKLFYEVGFDSAITTNPEVNTNFDGLSGTSVRNTQLQFFGKMNWFATQDLQFTFFLTSNPYKHDNDRDVPTYGDANTAYRQKNGNTAFSLSMDWNLRSDMILSAKLGQSGNTVDTSPVDPRLRVDDFRWYVYGPGKGATVPSGTAYRRGGGGYNESSDAKSNQARLDFTWFLNSHQLKAGLSSVSSTFKQNSWIGDQPVADTYAGMGGYVIIRANGSATTAPGIRTLQEAFFNAESKSKVEAFFVQDTWDFMNGIKASYGVRAENQELTDANGITFLKFGFQDELQPRLGLIWDLNNDGRSKLTANYAQYNEVFPLRYALRYRGGRYLYKRAGVPAGAPGTTYDDSTGAYSFDRSALGFSADYSSPYNDPPVQQGVKPPKRTEWVLGFERAIGQHWTLTAHGTYRKLTNAVEDMTPVDSTGAPIDGGSTGGGQAVLGNPRPGVWRWTANANSQTTPGQLITWDSSFPAAYNIYRSADASIEWKNSNHYLRLSYTWSRLYGNYEGVVSASNGQIDTNGTAAFDYPLLVGEGLLSTDRTHVVRLLGSHGFSLGNGLLTLGYNWSFQSGLPLSQYTGDPTFSGGPAVGNWTKPAPLDYTYYGAAIPTDFRVGQFGRSAFTNKLDLHIDYAFKAAGMQVVPSLDIFNALNERVETGLRSAYIGDGVILDSWGKPSGYQFGRSVRAGVKLRF</sequence>
<dbReference type="SUPFAM" id="SSF49452">
    <property type="entry name" value="Starch-binding domain-like"/>
    <property type="match status" value="1"/>
</dbReference>
<dbReference type="Gene3D" id="2.60.40.1120">
    <property type="entry name" value="Carboxypeptidase-like, regulatory domain"/>
    <property type="match status" value="1"/>
</dbReference>
<reference evidence="10 11" key="1">
    <citation type="journal article" date="2023" name="Antonie Van Leeuwenhoek">
        <title>Mesoterricola silvestris gen. nov., sp. nov., Mesoterricola sediminis sp. nov., Geothrix oryzae sp. nov., Geothrix edaphica sp. nov., Geothrix rubra sp. nov., and Geothrix limicola sp. nov., six novel members of Acidobacteriota isolated from soils.</title>
        <authorList>
            <person name="Itoh H."/>
            <person name="Sugisawa Y."/>
            <person name="Mise K."/>
            <person name="Xu Z."/>
            <person name="Kuniyasu M."/>
            <person name="Ushijima N."/>
            <person name="Kawano K."/>
            <person name="Kobayashi E."/>
            <person name="Shiratori Y."/>
            <person name="Masuda Y."/>
            <person name="Senoo K."/>
        </authorList>
    </citation>
    <scope>NUCLEOTIDE SEQUENCE [LARGE SCALE GENOMIC DNA]</scope>
    <source>
        <strain evidence="10 11">Red804</strain>
    </source>
</reference>
<feature type="domain" description="TonB-dependent receptor plug" evidence="8">
    <location>
        <begin position="133"/>
        <end position="226"/>
    </location>
</feature>
<feature type="chain" id="PRO_5046656594" evidence="7">
    <location>
        <begin position="21"/>
        <end position="969"/>
    </location>
</feature>
<evidence type="ECO:0000256" key="7">
    <source>
        <dbReference type="SAM" id="SignalP"/>
    </source>
</evidence>
<dbReference type="PANTHER" id="PTHR30069">
    <property type="entry name" value="TONB-DEPENDENT OUTER MEMBRANE RECEPTOR"/>
    <property type="match status" value="1"/>
</dbReference>
<dbReference type="InterPro" id="IPR057601">
    <property type="entry name" value="Oar-like_b-barrel"/>
</dbReference>
<keyword evidence="11" id="KW-1185">Reference proteome</keyword>
<feature type="signal peptide" evidence="7">
    <location>
        <begin position="1"/>
        <end position="20"/>
    </location>
</feature>
<dbReference type="InterPro" id="IPR013784">
    <property type="entry name" value="Carb-bd-like_fold"/>
</dbReference>
<evidence type="ECO:0000313" key="11">
    <source>
        <dbReference type="Proteomes" id="UP001165069"/>
    </source>
</evidence>